<dbReference type="VEuPathDB" id="MicrosporidiaDB:ECU08_1770"/>
<feature type="domain" description="Transcription factor IIIC subunit 5 HTH" evidence="1">
    <location>
        <begin position="151"/>
        <end position="269"/>
    </location>
</feature>
<name>M1K7S9_ENCCN</name>
<dbReference type="PANTHER" id="PTHR13230">
    <property type="entry name" value="GENERAL TRANSCRIPTION FACTOR IIIC, POLYPEPTIDE 5"/>
    <property type="match status" value="1"/>
</dbReference>
<proteinExistence type="predicted"/>
<dbReference type="VEuPathDB" id="MicrosporidiaDB:AEWQ_081780"/>
<dbReference type="InterPro" id="IPR040454">
    <property type="entry name" value="TF_IIIC_Tfc1/Sfc1"/>
</dbReference>
<dbReference type="GO" id="GO:0000127">
    <property type="term" value="C:transcription factor TFIIIC complex"/>
    <property type="evidence" value="ECO:0007669"/>
    <property type="project" value="InterPro"/>
</dbReference>
<dbReference type="EMBL" id="KC513605">
    <property type="protein sequence ID" value="AGE95075.1"/>
    <property type="molecule type" value="Genomic_DNA"/>
</dbReference>
<reference evidence="2" key="1">
    <citation type="journal article" date="2013" name="Eukaryot. Cell">
        <title>Extremely Reduced Levels of Heterozygosity in the Vertebrate Pathogen Encephalitozoon cuniculi.</title>
        <authorList>
            <person name="Selman M."/>
            <person name="Sak B."/>
            <person name="Kvac M."/>
            <person name="Farinelli L."/>
            <person name="Weiss L.M."/>
            <person name="Corradi N."/>
        </authorList>
    </citation>
    <scope>NUCLEOTIDE SEQUENCE</scope>
</reference>
<dbReference type="InterPro" id="IPR019136">
    <property type="entry name" value="TF_IIIC_su-5_HTH"/>
</dbReference>
<accession>M1K7S9</accession>
<gene>
    <name evidence="2" type="ORF">ECU08_1770</name>
</gene>
<evidence type="ECO:0000313" key="2">
    <source>
        <dbReference type="EMBL" id="AGE95075.1"/>
    </source>
</evidence>
<evidence type="ECO:0000259" key="1">
    <source>
        <dbReference type="Pfam" id="PF09734"/>
    </source>
</evidence>
<protein>
    <recommendedName>
        <fullName evidence="1">Transcription factor IIIC subunit 5 HTH domain-containing protein</fullName>
    </recommendedName>
</protein>
<dbReference type="GO" id="GO:0006384">
    <property type="term" value="P:transcription initiation at RNA polymerase III promoter"/>
    <property type="evidence" value="ECO:0007669"/>
    <property type="project" value="InterPro"/>
</dbReference>
<dbReference type="VEuPathDB" id="MicrosporidiaDB:AEWD_081740"/>
<dbReference type="AlphaFoldDB" id="M1K7S9"/>
<dbReference type="VEuPathDB" id="MicrosporidiaDB:M970_081770"/>
<dbReference type="VEuPathDB" id="MicrosporidiaDB:AEWR_081770"/>
<sequence length="338" mass="39872">MIKDFDIVECPFQADKCVLPLVKTDAGYEMRICNRPDAKKIVATKDKKCKGYFHLEITEDKCRMVGYTENLYSFVTPADFYLPVPQETKEFYSEIYSKMVYGDMDQCMEIAKTFDKSYRDEEIPMYPVPIISTVESFENYNFKDFKGGKDRAGDTVHVGYEDRIPEGPTEGLPGRLEKLHGADVMRLQEQLFSHLFSIHPILRISNIIRMFKSDERAAEMGFSDWKIKKFLPLHAYFIDSGPWRGCWARFGVDPKRDQSNFRYQIYDSRKSGRTFQVFEAENVVNEVERNRSWYLADEPNFRMGFHTKALLNLLRFRYELDFHPNEEDEDELEFEVFD</sequence>
<dbReference type="PANTHER" id="PTHR13230:SF5">
    <property type="entry name" value="GENERAL TRANSCRIPTION FACTOR 3C POLYPEPTIDE 5"/>
    <property type="match status" value="1"/>
</dbReference>
<dbReference type="GO" id="GO:0001003">
    <property type="term" value="F:RNA polymerase III type 2 promoter sequence-specific DNA binding"/>
    <property type="evidence" value="ECO:0007669"/>
    <property type="project" value="TreeGrafter"/>
</dbReference>
<dbReference type="Pfam" id="PF09734">
    <property type="entry name" value="Tau95"/>
    <property type="match status" value="1"/>
</dbReference>
<organism evidence="2">
    <name type="scientific">Encephalitozoon cuniculi</name>
    <name type="common">Microsporidian parasite</name>
    <dbReference type="NCBI Taxonomy" id="6035"/>
    <lineage>
        <taxon>Eukaryota</taxon>
        <taxon>Fungi</taxon>
        <taxon>Fungi incertae sedis</taxon>
        <taxon>Microsporidia</taxon>
        <taxon>Unikaryonidae</taxon>
        <taxon>Encephalitozoon</taxon>
    </lineage>
</organism>
<dbReference type="GO" id="GO:0001002">
    <property type="term" value="F:RNA polymerase III type 1 promoter sequence-specific DNA binding"/>
    <property type="evidence" value="ECO:0007669"/>
    <property type="project" value="TreeGrafter"/>
</dbReference>